<sequence length="397" mass="45407">MTHGNTSYLRFSLEESVWFRKGQEVAELLSISLEPNVTIQEQEQYVAIHGSLELTGEYRQVESDGNHEVDDLSSGRYVRISEQREDDCYVFQHYFPVDITIPRNRVNSLQELDVNVDSFDYVLPESSCLKLSADLTVTGVRGQEESELQAEEVFEDEVADSIEEEAAEEQYELVLHRSAEEEQEESSSEEQEESREEEAEESSEDESSESQEEASYSFAAEARKAPEVNDEEDEVVPINIAYQANRPNVTNEWNHEEALEPAYRSEGAQNYEDELYEEEVVEAEQETHDESSSSDYHEEVLEDSKKNVKVQSLKQKTAKGKGISLAEFFARKVETEETSKLKVCFVQHGDSVDSIAERYEVSVQQLLKVNHLEAHEDVHEGQVLYIPTAIKPMVHKK</sequence>
<feature type="region of interest" description="Disordered" evidence="1">
    <location>
        <begin position="177"/>
        <end position="235"/>
    </location>
</feature>
<evidence type="ECO:0000313" key="3">
    <source>
        <dbReference type="EMBL" id="GAA0333834.1"/>
    </source>
</evidence>
<proteinExistence type="predicted"/>
<name>A0ABN0WDW2_9BACI</name>
<feature type="compositionally biased region" description="Acidic residues" evidence="1">
    <location>
        <begin position="181"/>
        <end position="212"/>
    </location>
</feature>
<dbReference type="Gene3D" id="3.10.350.10">
    <property type="entry name" value="LysM domain"/>
    <property type="match status" value="1"/>
</dbReference>
<accession>A0ABN0WDW2</accession>
<evidence type="ECO:0000313" key="4">
    <source>
        <dbReference type="Proteomes" id="UP001500782"/>
    </source>
</evidence>
<dbReference type="InterPro" id="IPR014256">
    <property type="entry name" value="Spore_VI_D"/>
</dbReference>
<gene>
    <name evidence="3" type="ORF">GCM10008967_25740</name>
</gene>
<dbReference type="SMART" id="SM00257">
    <property type="entry name" value="LysM"/>
    <property type="match status" value="1"/>
</dbReference>
<protein>
    <recommendedName>
        <fullName evidence="2">LysM domain-containing protein</fullName>
    </recommendedName>
</protein>
<dbReference type="Pfam" id="PF20918">
    <property type="entry name" value="SPOCS_spoVID-N"/>
    <property type="match status" value="1"/>
</dbReference>
<organism evidence="3 4">
    <name type="scientific">Bacillus carboniphilus</name>
    <dbReference type="NCBI Taxonomy" id="86663"/>
    <lineage>
        <taxon>Bacteria</taxon>
        <taxon>Bacillati</taxon>
        <taxon>Bacillota</taxon>
        <taxon>Bacilli</taxon>
        <taxon>Bacillales</taxon>
        <taxon>Bacillaceae</taxon>
        <taxon>Bacillus</taxon>
    </lineage>
</organism>
<dbReference type="InterPro" id="IPR018392">
    <property type="entry name" value="LysM"/>
</dbReference>
<feature type="domain" description="LysM" evidence="2">
    <location>
        <begin position="342"/>
        <end position="386"/>
    </location>
</feature>
<dbReference type="CDD" id="cd00118">
    <property type="entry name" value="LysM"/>
    <property type="match status" value="1"/>
</dbReference>
<feature type="compositionally biased region" description="Basic and acidic residues" evidence="1">
    <location>
        <begin position="285"/>
        <end position="304"/>
    </location>
</feature>
<dbReference type="Proteomes" id="UP001500782">
    <property type="component" value="Unassembled WGS sequence"/>
</dbReference>
<dbReference type="NCBIfam" id="TIGR02907">
    <property type="entry name" value="spore_VI_D"/>
    <property type="match status" value="1"/>
</dbReference>
<dbReference type="InterPro" id="IPR036779">
    <property type="entry name" value="LysM_dom_sf"/>
</dbReference>
<comment type="caution">
    <text evidence="3">The sequence shown here is derived from an EMBL/GenBank/DDBJ whole genome shotgun (WGS) entry which is preliminary data.</text>
</comment>
<dbReference type="EMBL" id="BAAADJ010000023">
    <property type="protein sequence ID" value="GAA0333834.1"/>
    <property type="molecule type" value="Genomic_DNA"/>
</dbReference>
<dbReference type="RefSeq" id="WP_343799666.1">
    <property type="nucleotide sequence ID" value="NZ_BAAADJ010000023.1"/>
</dbReference>
<feature type="compositionally biased region" description="Acidic residues" evidence="1">
    <location>
        <begin position="271"/>
        <end position="284"/>
    </location>
</feature>
<dbReference type="SUPFAM" id="SSF54106">
    <property type="entry name" value="LysM domain"/>
    <property type="match status" value="1"/>
</dbReference>
<dbReference type="Pfam" id="PF01476">
    <property type="entry name" value="LysM"/>
    <property type="match status" value="1"/>
</dbReference>
<reference evidence="3 4" key="1">
    <citation type="journal article" date="2019" name="Int. J. Syst. Evol. Microbiol.">
        <title>The Global Catalogue of Microorganisms (GCM) 10K type strain sequencing project: providing services to taxonomists for standard genome sequencing and annotation.</title>
        <authorList>
            <consortium name="The Broad Institute Genomics Platform"/>
            <consortium name="The Broad Institute Genome Sequencing Center for Infectious Disease"/>
            <person name="Wu L."/>
            <person name="Ma J."/>
        </authorList>
    </citation>
    <scope>NUCLEOTIDE SEQUENCE [LARGE SCALE GENOMIC DNA]</scope>
    <source>
        <strain evidence="3 4">JCM 9731</strain>
    </source>
</reference>
<evidence type="ECO:0000259" key="2">
    <source>
        <dbReference type="PROSITE" id="PS51782"/>
    </source>
</evidence>
<feature type="region of interest" description="Disordered" evidence="1">
    <location>
        <begin position="247"/>
        <end position="304"/>
    </location>
</feature>
<evidence type="ECO:0000256" key="1">
    <source>
        <dbReference type="SAM" id="MobiDB-lite"/>
    </source>
</evidence>
<dbReference type="InterPro" id="IPR048862">
    <property type="entry name" value="SPOCS_spoVID_N"/>
</dbReference>
<keyword evidence="4" id="KW-1185">Reference proteome</keyword>
<dbReference type="PROSITE" id="PS51782">
    <property type="entry name" value="LYSM"/>
    <property type="match status" value="1"/>
</dbReference>